<dbReference type="AlphaFoldDB" id="A0A6A4HMX7"/>
<evidence type="ECO:0008006" key="3">
    <source>
        <dbReference type="Google" id="ProtNLM"/>
    </source>
</evidence>
<keyword evidence="2" id="KW-1185">Reference proteome</keyword>
<reference evidence="1" key="1">
    <citation type="journal article" date="2019" name="Environ. Microbiol.">
        <title>Fungal ecological strategies reflected in gene transcription - a case study of two litter decomposers.</title>
        <authorList>
            <person name="Barbi F."/>
            <person name="Kohler A."/>
            <person name="Barry K."/>
            <person name="Baskaran P."/>
            <person name="Daum C."/>
            <person name="Fauchery L."/>
            <person name="Ihrmark K."/>
            <person name="Kuo A."/>
            <person name="LaButti K."/>
            <person name="Lipzen A."/>
            <person name="Morin E."/>
            <person name="Grigoriev I.V."/>
            <person name="Henrissat B."/>
            <person name="Lindahl B."/>
            <person name="Martin F."/>
        </authorList>
    </citation>
    <scope>NUCLEOTIDE SEQUENCE</scope>
    <source>
        <strain evidence="1">JB14</strain>
    </source>
</reference>
<feature type="non-terminal residue" evidence="1">
    <location>
        <position position="1"/>
    </location>
</feature>
<dbReference type="OrthoDB" id="2668416at2759"/>
<evidence type="ECO:0000313" key="2">
    <source>
        <dbReference type="Proteomes" id="UP000799118"/>
    </source>
</evidence>
<dbReference type="EMBL" id="ML769483">
    <property type="protein sequence ID" value="KAE9398424.1"/>
    <property type="molecule type" value="Genomic_DNA"/>
</dbReference>
<dbReference type="Proteomes" id="UP000799118">
    <property type="component" value="Unassembled WGS sequence"/>
</dbReference>
<accession>A0A6A4HMX7</accession>
<organism evidence="1 2">
    <name type="scientific">Gymnopus androsaceus JB14</name>
    <dbReference type="NCBI Taxonomy" id="1447944"/>
    <lineage>
        <taxon>Eukaryota</taxon>
        <taxon>Fungi</taxon>
        <taxon>Dikarya</taxon>
        <taxon>Basidiomycota</taxon>
        <taxon>Agaricomycotina</taxon>
        <taxon>Agaricomycetes</taxon>
        <taxon>Agaricomycetidae</taxon>
        <taxon>Agaricales</taxon>
        <taxon>Marasmiineae</taxon>
        <taxon>Omphalotaceae</taxon>
        <taxon>Gymnopus</taxon>
    </lineage>
</organism>
<proteinExistence type="predicted"/>
<name>A0A6A4HMX7_9AGAR</name>
<gene>
    <name evidence="1" type="ORF">BT96DRAFT_821996</name>
</gene>
<protein>
    <recommendedName>
        <fullName evidence="3">DDE Tnp4 domain-containing protein</fullName>
    </recommendedName>
</protein>
<evidence type="ECO:0000313" key="1">
    <source>
        <dbReference type="EMBL" id="KAE9398424.1"/>
    </source>
</evidence>
<sequence length="153" mass="18048">PYTVRPFSAGELQKATSPIHKQRMKDFNYKLSKQRITVEHAFGCLKLHFRSHQYMGLHENIQDVWWVIDAMMIVHNMSLYYKDHPDRLEDYSEELNNDGTGDWDADILPEVTQDNVRGPANIPHHETPNWLKREGYKLHNTLLDTVCPIENYQ</sequence>